<dbReference type="PANTHER" id="PTHR31635">
    <property type="entry name" value="REVERSE TRANSCRIPTASE DOMAIN-CONTAINING PROTEIN-RELATED"/>
    <property type="match status" value="1"/>
</dbReference>
<keyword evidence="3" id="KW-1185">Reference proteome</keyword>
<evidence type="ECO:0000259" key="1">
    <source>
        <dbReference type="PROSITE" id="PS50878"/>
    </source>
</evidence>
<dbReference type="AlphaFoldDB" id="A0A8C6SP44"/>
<dbReference type="PANTHER" id="PTHR31635:SF196">
    <property type="entry name" value="REVERSE TRANSCRIPTASE DOMAIN-CONTAINING PROTEIN-RELATED"/>
    <property type="match status" value="1"/>
</dbReference>
<evidence type="ECO:0000313" key="2">
    <source>
        <dbReference type="Ensembl" id="ENSNMLP00000008166.1"/>
    </source>
</evidence>
<dbReference type="InterPro" id="IPR000477">
    <property type="entry name" value="RT_dom"/>
</dbReference>
<sequence length="437" mass="51680">MQGDDQKLSLFADDILIYLGQPNQSLPRLMMILEEFGSLSGYKLNIQKTQVMTFNYQPTTELENKYNLKWNKDSMKYLGVILCRDVKKLFEKNYGPLNSKIKSDLTKWSLIPTLGLSNRIESIKISILPRLLYLFQTLPIEVSKQQFSEWDKIISRYIWLGKKPRVRYSTLQLSKEKGGLSLPCLRDYYHSAQLRPLVCLCDPLFRSRWKDIEERASNGPPIQAMIADDKLQSHLKDPDNPWIKSVFKIWNGVCKENKLGKAKMMLRWCAFDTQFPPNSNDKRFQEWTSRGLTSYFTFNHKGKLADFQTLKTKYGLNNQDFFRYLQVRNRYNEIVGNSVETKDNKILNIFQMTYNTNSMVQRIVARFYQGFQVNKSKNTWYVKKKWEKETGSLIDDEEWESICKMLRKTTCSPNWREFGWKNVIRFLLPRPKKNIKT</sequence>
<name>A0A8C6SP44_9GOBI</name>
<feature type="domain" description="Reverse transcriptase" evidence="1">
    <location>
        <begin position="1"/>
        <end position="82"/>
    </location>
</feature>
<protein>
    <recommendedName>
        <fullName evidence="1">Reverse transcriptase domain-containing protein</fullName>
    </recommendedName>
</protein>
<dbReference type="Proteomes" id="UP000694523">
    <property type="component" value="Unplaced"/>
</dbReference>
<proteinExistence type="predicted"/>
<organism evidence="2 3">
    <name type="scientific">Neogobius melanostomus</name>
    <name type="common">round goby</name>
    <dbReference type="NCBI Taxonomy" id="47308"/>
    <lineage>
        <taxon>Eukaryota</taxon>
        <taxon>Metazoa</taxon>
        <taxon>Chordata</taxon>
        <taxon>Craniata</taxon>
        <taxon>Vertebrata</taxon>
        <taxon>Euteleostomi</taxon>
        <taxon>Actinopterygii</taxon>
        <taxon>Neopterygii</taxon>
        <taxon>Teleostei</taxon>
        <taxon>Neoteleostei</taxon>
        <taxon>Acanthomorphata</taxon>
        <taxon>Gobiaria</taxon>
        <taxon>Gobiiformes</taxon>
        <taxon>Gobioidei</taxon>
        <taxon>Gobiidae</taxon>
        <taxon>Benthophilinae</taxon>
        <taxon>Neogobiini</taxon>
        <taxon>Neogobius</taxon>
    </lineage>
</organism>
<accession>A0A8C6SP44</accession>
<reference evidence="2" key="1">
    <citation type="submission" date="2025-08" db="UniProtKB">
        <authorList>
            <consortium name="Ensembl"/>
        </authorList>
    </citation>
    <scope>IDENTIFICATION</scope>
</reference>
<reference evidence="2" key="2">
    <citation type="submission" date="2025-09" db="UniProtKB">
        <authorList>
            <consortium name="Ensembl"/>
        </authorList>
    </citation>
    <scope>IDENTIFICATION</scope>
</reference>
<dbReference type="Ensembl" id="ENSNMLT00000009289.1">
    <property type="protein sequence ID" value="ENSNMLP00000008166.1"/>
    <property type="gene ID" value="ENSNMLG00000005810.1"/>
</dbReference>
<evidence type="ECO:0000313" key="3">
    <source>
        <dbReference type="Proteomes" id="UP000694523"/>
    </source>
</evidence>
<dbReference type="PROSITE" id="PS50878">
    <property type="entry name" value="RT_POL"/>
    <property type="match status" value="1"/>
</dbReference>
<dbReference type="Pfam" id="PF00078">
    <property type="entry name" value="RVT_1"/>
    <property type="match status" value="1"/>
</dbReference>